<dbReference type="AlphaFoldDB" id="A0A8J3I4K7"/>
<accession>A0A8J3I4K7</accession>
<feature type="domain" description="Thiopeptide-type bacteriocin biosynthesis" evidence="3">
    <location>
        <begin position="814"/>
        <end position="1077"/>
    </location>
</feature>
<dbReference type="InterPro" id="IPR006827">
    <property type="entry name" value="Lant_deHydtase_N"/>
</dbReference>
<evidence type="ECO:0000256" key="1">
    <source>
        <dbReference type="SAM" id="MobiDB-lite"/>
    </source>
</evidence>
<evidence type="ECO:0000313" key="5">
    <source>
        <dbReference type="Proteomes" id="UP000612362"/>
    </source>
</evidence>
<gene>
    <name evidence="4" type="ORF">KSX_67540</name>
</gene>
<dbReference type="RefSeq" id="WP_220197785.1">
    <property type="nucleotide sequence ID" value="NZ_BNJF01000004.1"/>
</dbReference>
<proteinExistence type="predicted"/>
<evidence type="ECO:0000259" key="3">
    <source>
        <dbReference type="Pfam" id="PF14028"/>
    </source>
</evidence>
<name>A0A8J3I4K7_9CHLR</name>
<dbReference type="NCBIfam" id="TIGR03891">
    <property type="entry name" value="thiopep_ocin"/>
    <property type="match status" value="1"/>
</dbReference>
<dbReference type="Pfam" id="PF14028">
    <property type="entry name" value="Lant_dehydr_C"/>
    <property type="match status" value="1"/>
</dbReference>
<feature type="region of interest" description="Disordered" evidence="1">
    <location>
        <begin position="1"/>
        <end position="26"/>
    </location>
</feature>
<comment type="caution">
    <text evidence="4">The sequence shown here is derived from an EMBL/GenBank/DDBJ whole genome shotgun (WGS) entry which is preliminary data.</text>
</comment>
<feature type="compositionally biased region" description="Basic and acidic residues" evidence="1">
    <location>
        <begin position="1"/>
        <end position="10"/>
    </location>
</feature>
<evidence type="ECO:0008006" key="6">
    <source>
        <dbReference type="Google" id="ProtNLM"/>
    </source>
</evidence>
<evidence type="ECO:0000259" key="2">
    <source>
        <dbReference type="Pfam" id="PF04738"/>
    </source>
</evidence>
<dbReference type="Proteomes" id="UP000612362">
    <property type="component" value="Unassembled WGS sequence"/>
</dbReference>
<sequence length="1103" mass="124922">MKASQKKTERSATQQTEMENDTGGKGAPLYQDAGYFLVRAPLFSTRLFSHLAQSEEHETRSCAQQRHTGYTALYELFQQSPSLQVALVTASLDLYDGLARLPSTLSTLTRRTQRTLSRLLRYGIRGSTRSTPFGLFAGIALGTFGEHSQLVIAQPVVKHIRLRPDTGWLFSMIRLLEQDLSLLPHMQVLVNTTTVVVGPRVITSCANISGEEHNSRVSFRTNPFVLRLLELTRQPIAYEQLVAHLCHDFPQLPEASISQLLAQLWSSHVLLLPRPPLTTPEPARDWLQCLTSLPYTTRMHAEVEGALAFAEQMNTGGLTTLIEHQSELLAWQRRIFQTYQQQAFQVDAALAVQTPVLSQRLARVAAQAAELLLRVSPWPQGSPVLAAYRAAFVRKYGTAEVPLLQLLSDEHGLGAPPTYGQPSREAPLLPAPPMPYDAARIRLLCALLVQAVQAHTLEVQLTDEQLARLARWSASPQHPAPPSLEVFLQVQATSKAALDEGTWERVVVPMVTFGGRTMGRFVDLLGAEGLAHLRSSLRAEEAMYPDVLFVDLNYLPMDGRCANVALHQPLHTHEIVVNTSPSLPPEQVIALDDLVVGVRQQRFYVRSLRLGKDIKVFQHNMLNTRYAPNVCRFLLDVAWDGSPSPSSFDWETLSEAPFLPRLTYRDITFSLAQWQVQWTDLCSGDMDGTNEDDRFAALQRWRTKWQVPRYVWMTHLDQRLLLDLESPLMAHELFEEMKHRQKRSKKVQLQEMLPDLSHLWLHDTQGAPYVAELVVPVQLRQPGEERTATNCKEQHPRHPVPSRSERLILPGEAWISLKLYAAFSFHDLILRERIAPLIASLRAQGRCDQWFYVRYADPEPHLRLRLHLGEGRAPEQLFLPVLAWVRELLSEGFLTDVQVASYEREIERYGGPEAIEHIERFFSVNSDAMLSLLDVLTSKMLTLDPIVVAVICLDHLFATWGYDLEARLHYARQRTEPYEAGEVFRTHRAQLLELLVPWRMHSTDPLWLQREHLLSLLAPQDAVVEVVRPLLDALLARGALWQPKEAVIGSLAHMQHNRLLPVSPSHEKQVVALWRQSLEAIHKRPGSAAHKTRHIPSQSEQGQ</sequence>
<feature type="region of interest" description="Disordered" evidence="1">
    <location>
        <begin position="1084"/>
        <end position="1103"/>
    </location>
</feature>
<dbReference type="EMBL" id="BNJF01000004">
    <property type="protein sequence ID" value="GHO48591.1"/>
    <property type="molecule type" value="Genomic_DNA"/>
</dbReference>
<organism evidence="4 5">
    <name type="scientific">Ktedonospora formicarum</name>
    <dbReference type="NCBI Taxonomy" id="2778364"/>
    <lineage>
        <taxon>Bacteria</taxon>
        <taxon>Bacillati</taxon>
        <taxon>Chloroflexota</taxon>
        <taxon>Ktedonobacteria</taxon>
        <taxon>Ktedonobacterales</taxon>
        <taxon>Ktedonobacteraceae</taxon>
        <taxon>Ktedonospora</taxon>
    </lineage>
</organism>
<dbReference type="InterPro" id="IPR023809">
    <property type="entry name" value="Thiopep_bacteriocin_synth_dom"/>
</dbReference>
<reference evidence="4" key="1">
    <citation type="submission" date="2020-10" db="EMBL/GenBank/DDBJ databases">
        <title>Taxonomic study of unclassified bacteria belonging to the class Ktedonobacteria.</title>
        <authorList>
            <person name="Yabe S."/>
            <person name="Wang C.M."/>
            <person name="Zheng Y."/>
            <person name="Sakai Y."/>
            <person name="Cavaletti L."/>
            <person name="Monciardini P."/>
            <person name="Donadio S."/>
        </authorList>
    </citation>
    <scope>NUCLEOTIDE SEQUENCE</scope>
    <source>
        <strain evidence="4">SOSP1-1</strain>
    </source>
</reference>
<dbReference type="Pfam" id="PF04738">
    <property type="entry name" value="Lant_dehydr_N"/>
    <property type="match status" value="1"/>
</dbReference>
<evidence type="ECO:0000313" key="4">
    <source>
        <dbReference type="EMBL" id="GHO48591.1"/>
    </source>
</evidence>
<feature type="domain" description="Lantibiotic dehydratase N-terminal" evidence="2">
    <location>
        <begin position="80"/>
        <end position="733"/>
    </location>
</feature>
<keyword evidence="5" id="KW-1185">Reference proteome</keyword>
<protein>
    <recommendedName>
        <fullName evidence="6">Lantibiotic dehydratase</fullName>
    </recommendedName>
</protein>